<evidence type="ECO:0000256" key="3">
    <source>
        <dbReference type="ARBA" id="ARBA00022989"/>
    </source>
</evidence>
<evidence type="ECO:0000313" key="7">
    <source>
        <dbReference type="EMBL" id="CDS84876.1"/>
    </source>
</evidence>
<keyword evidence="3 5" id="KW-1133">Transmembrane helix</keyword>
<dbReference type="AlphaFoldDB" id="A0A031W9D3"/>
<dbReference type="InterPro" id="IPR044878">
    <property type="entry name" value="UbiA_sf"/>
</dbReference>
<keyword evidence="9" id="KW-0328">Glycosyltransferase</keyword>
<dbReference type="Proteomes" id="UP000189137">
    <property type="component" value="Unassembled WGS sequence"/>
</dbReference>
<dbReference type="EMBL" id="FUPS01000003">
    <property type="protein sequence ID" value="SJS02823.1"/>
    <property type="molecule type" value="Genomic_DNA"/>
</dbReference>
<proteinExistence type="predicted"/>
<dbReference type="GO" id="GO:0005886">
    <property type="term" value="C:plasma membrane"/>
    <property type="evidence" value="ECO:0007669"/>
    <property type="project" value="TreeGrafter"/>
</dbReference>
<name>A0A031W9D3_CLODI</name>
<dbReference type="PATRIC" id="fig|1496.1373.peg.3594"/>
<evidence type="ECO:0000256" key="5">
    <source>
        <dbReference type="SAM" id="Phobius"/>
    </source>
</evidence>
<comment type="subcellular location">
    <subcellularLocation>
        <location evidence="1">Membrane</location>
        <topology evidence="1">Multi-pass membrane protein</topology>
    </subcellularLocation>
</comment>
<dbReference type="GO" id="GO:0016757">
    <property type="term" value="F:glycosyltransferase activity"/>
    <property type="evidence" value="ECO:0007669"/>
    <property type="project" value="UniProtKB-KW"/>
</dbReference>
<keyword evidence="2 5" id="KW-0812">Transmembrane</keyword>
<dbReference type="PANTHER" id="PTHR11048">
    <property type="entry name" value="PRENYLTRANSFERASES"/>
    <property type="match status" value="1"/>
</dbReference>
<accession>A0A031W9D3</accession>
<dbReference type="Pfam" id="PF01040">
    <property type="entry name" value="UbiA"/>
    <property type="match status" value="1"/>
</dbReference>
<sequence length="295" mass="33737">MKQTNTSIRLLTKISDYIKLMRIKQYIKNFFVFSAIIFSNNILNINLFLNTFIAFVCFCLMSSSVYALNDAIDMDKDKKHPKKCNRPVASGRISKKSANILFVVLALISVCLSTVVSFNLSIILSLYLINNILYSLKLKNIILLDVFSISLGFILRVYAGCVAISVSLSNWIILCTFFLSLYLALGKRKKEIETLRDDAVEHRKILEDYDIENLNQMMIVILSSTIVCYALYSTSNPEKPHMIFTTIFVVYGVLRYNYIINTTNENNPTDIVLKDNALKINVILWIITCLIILIF</sequence>
<evidence type="ECO:0000256" key="2">
    <source>
        <dbReference type="ARBA" id="ARBA00022692"/>
    </source>
</evidence>
<evidence type="ECO:0000256" key="1">
    <source>
        <dbReference type="ARBA" id="ARBA00004141"/>
    </source>
</evidence>
<keyword evidence="8" id="KW-0808">Transferase</keyword>
<dbReference type="Proteomes" id="UP000411588">
    <property type="component" value="Unassembled WGS sequence"/>
</dbReference>
<protein>
    <submittedName>
        <fullName evidence="9 10">Decaprenyl-phosphate phosphoribosyltransferase</fullName>
        <ecNumber evidence="9">2.4.2.45</ecNumber>
        <ecNumber evidence="8 11">2.5.1.-</ecNumber>
    </submittedName>
    <submittedName>
        <fullName evidence="7">Prenyltransferase, UbiA family</fullName>
    </submittedName>
    <submittedName>
        <fullName evidence="8">Putative UbiA prenyltransferase</fullName>
    </submittedName>
</protein>
<dbReference type="GeneID" id="66353409"/>
<dbReference type="EC" id="2.5.1.-" evidence="8 11"/>
<dbReference type="InterPro" id="IPR039653">
    <property type="entry name" value="Prenyltransferase"/>
</dbReference>
<evidence type="ECO:0000313" key="12">
    <source>
        <dbReference type="Proteomes" id="UP000189137"/>
    </source>
</evidence>
<dbReference type="EC" id="2.4.2.45" evidence="9"/>
<dbReference type="EMBL" id="LK933327">
    <property type="protein sequence ID" value="CDT66935.1"/>
    <property type="molecule type" value="Genomic_DNA"/>
</dbReference>
<reference evidence="9" key="2">
    <citation type="journal article" date="2018" name="Genome Biol.">
        <title>SKESA: strategic k-mer extension for scrupulous assemblies.</title>
        <authorList>
            <person name="Souvorov A."/>
            <person name="Agarwala R."/>
            <person name="Lipman D.J."/>
        </authorList>
    </citation>
    <scope>NUCLEOTIDE SEQUENCE</scope>
    <source>
        <strain evidence="9">HN1000</strain>
    </source>
</reference>
<gene>
    <name evidence="8" type="primary">ubiA</name>
    <name evidence="8" type="ORF">BN1095_630030</name>
    <name evidence="6" type="ORF">BN1096_340028</name>
    <name evidence="7" type="ORF">BN1097_350033</name>
    <name evidence="9" type="ORF">KRM00_002896</name>
    <name evidence="11" type="ORF">SAMEA1402399_01952</name>
    <name evidence="10" type="ORF">SAMEA3375112_01005</name>
</gene>
<dbReference type="PANTHER" id="PTHR11048:SF5">
    <property type="entry name" value="DECAPRENYL-PHOSPHATE PHOSPHORIBOSYLTRANSFERASE"/>
    <property type="match status" value="1"/>
</dbReference>
<dbReference type="GO" id="GO:0016765">
    <property type="term" value="F:transferase activity, transferring alkyl or aryl (other than methyl) groups"/>
    <property type="evidence" value="ECO:0007669"/>
    <property type="project" value="InterPro"/>
</dbReference>
<dbReference type="NCBIfam" id="NF008978">
    <property type="entry name" value="PRK12324.1-4"/>
    <property type="match status" value="1"/>
</dbReference>
<dbReference type="EMBL" id="LK932485">
    <property type="protein sequence ID" value="CDS84427.1"/>
    <property type="molecule type" value="Genomic_DNA"/>
</dbReference>
<dbReference type="CDD" id="cd13963">
    <property type="entry name" value="PT_UbiA_2"/>
    <property type="match status" value="1"/>
</dbReference>
<feature type="transmembrane region" description="Helical" evidence="5">
    <location>
        <begin position="49"/>
        <end position="69"/>
    </location>
</feature>
<dbReference type="NCBIfam" id="NF008977">
    <property type="entry name" value="PRK12324.1-2"/>
    <property type="match status" value="1"/>
</dbReference>
<evidence type="ECO:0000313" key="13">
    <source>
        <dbReference type="Proteomes" id="UP000411588"/>
    </source>
</evidence>
<evidence type="ECO:0000313" key="9">
    <source>
        <dbReference type="EMBL" id="HBH1543369.1"/>
    </source>
</evidence>
<evidence type="ECO:0000313" key="6">
    <source>
        <dbReference type="EMBL" id="CDS84427.1"/>
    </source>
</evidence>
<reference evidence="11 13" key="3">
    <citation type="submission" date="2019-02" db="EMBL/GenBank/DDBJ databases">
        <authorList>
            <consortium name="Pathogen Informatics"/>
        </authorList>
    </citation>
    <scope>NUCLEOTIDE SEQUENCE [LARGE SCALE GENOMIC DNA]</scope>
    <source>
        <strain evidence="11">Clo34</strain>
        <strain evidence="13">clo34</strain>
        <strain evidence="10 12">VRECD0157</strain>
    </source>
</reference>
<evidence type="ECO:0000313" key="11">
    <source>
        <dbReference type="EMBL" id="VFD32253.1"/>
    </source>
</evidence>
<feature type="transmembrane region" description="Helical" evidence="5">
    <location>
        <begin position="241"/>
        <end position="258"/>
    </location>
</feature>
<dbReference type="EMBL" id="LK932371">
    <property type="protein sequence ID" value="CDS84876.1"/>
    <property type="molecule type" value="Genomic_DNA"/>
</dbReference>
<dbReference type="RefSeq" id="WP_003437117.1">
    <property type="nucleotide sequence ID" value="NZ_AP031492.1"/>
</dbReference>
<feature type="transmembrane region" description="Helical" evidence="5">
    <location>
        <begin position="141"/>
        <end position="159"/>
    </location>
</feature>
<feature type="transmembrane region" description="Helical" evidence="5">
    <location>
        <begin position="166"/>
        <end position="185"/>
    </location>
</feature>
<organism evidence="8">
    <name type="scientific">Clostridioides difficile</name>
    <name type="common">Peptoclostridium difficile</name>
    <dbReference type="NCBI Taxonomy" id="1496"/>
    <lineage>
        <taxon>Bacteria</taxon>
        <taxon>Bacillati</taxon>
        <taxon>Bacillota</taxon>
        <taxon>Clostridia</taxon>
        <taxon>Peptostreptococcales</taxon>
        <taxon>Peptostreptococcaceae</taxon>
        <taxon>Clostridioides</taxon>
    </lineage>
</organism>
<evidence type="ECO:0000313" key="8">
    <source>
        <dbReference type="EMBL" id="CDT66935.1"/>
    </source>
</evidence>
<reference evidence="9" key="4">
    <citation type="submission" date="2021-06" db="EMBL/GenBank/DDBJ databases">
        <authorList>
            <consortium name="NCBI Pathogen Detection Project"/>
        </authorList>
    </citation>
    <scope>NUCLEOTIDE SEQUENCE</scope>
    <source>
        <strain evidence="9">HN1000</strain>
    </source>
</reference>
<feature type="transmembrane region" description="Helical" evidence="5">
    <location>
        <begin position="214"/>
        <end position="232"/>
    </location>
</feature>
<dbReference type="GO" id="GO:0009247">
    <property type="term" value="P:glycolipid biosynthetic process"/>
    <property type="evidence" value="ECO:0007669"/>
    <property type="project" value="TreeGrafter"/>
</dbReference>
<feature type="transmembrane region" description="Helical" evidence="5">
    <location>
        <begin position="100"/>
        <end position="129"/>
    </location>
</feature>
<dbReference type="EMBL" id="DAEPXK010000036">
    <property type="protein sequence ID" value="HBH1543369.1"/>
    <property type="molecule type" value="Genomic_DNA"/>
</dbReference>
<evidence type="ECO:0000256" key="4">
    <source>
        <dbReference type="ARBA" id="ARBA00023136"/>
    </source>
</evidence>
<dbReference type="EMBL" id="CAADAN010000006">
    <property type="protein sequence ID" value="VFD32253.1"/>
    <property type="molecule type" value="Genomic_DNA"/>
</dbReference>
<evidence type="ECO:0000313" key="10">
    <source>
        <dbReference type="EMBL" id="SJS02823.1"/>
    </source>
</evidence>
<dbReference type="Gene3D" id="1.10.357.140">
    <property type="entry name" value="UbiA prenyltransferase"/>
    <property type="match status" value="1"/>
</dbReference>
<dbReference type="InterPro" id="IPR000537">
    <property type="entry name" value="UbiA_prenyltransferase"/>
</dbReference>
<feature type="transmembrane region" description="Helical" evidence="5">
    <location>
        <begin position="278"/>
        <end position="294"/>
    </location>
</feature>
<keyword evidence="4 5" id="KW-0472">Membrane</keyword>
<reference evidence="8" key="1">
    <citation type="submission" date="2014-07" db="EMBL/GenBank/DDBJ databases">
        <authorList>
            <person name="Monot Marc"/>
        </authorList>
    </citation>
    <scope>NUCLEOTIDE SEQUENCE</scope>
    <source>
        <strain evidence="8">7032989</strain>
        <strain evidence="7">7032994</strain>
    </source>
</reference>
<dbReference type="Proteomes" id="UP000878956">
    <property type="component" value="Unassembled WGS sequence"/>
</dbReference>